<dbReference type="Proteomes" id="UP000837857">
    <property type="component" value="Chromosome 4"/>
</dbReference>
<accession>A0ABN8IVA8</accession>
<organism evidence="2 3">
    <name type="scientific">Iphiclides podalirius</name>
    <name type="common">scarce swallowtail</name>
    <dbReference type="NCBI Taxonomy" id="110791"/>
    <lineage>
        <taxon>Eukaryota</taxon>
        <taxon>Metazoa</taxon>
        <taxon>Ecdysozoa</taxon>
        <taxon>Arthropoda</taxon>
        <taxon>Hexapoda</taxon>
        <taxon>Insecta</taxon>
        <taxon>Pterygota</taxon>
        <taxon>Neoptera</taxon>
        <taxon>Endopterygota</taxon>
        <taxon>Lepidoptera</taxon>
        <taxon>Glossata</taxon>
        <taxon>Ditrysia</taxon>
        <taxon>Papilionoidea</taxon>
        <taxon>Papilionidae</taxon>
        <taxon>Papilioninae</taxon>
        <taxon>Iphiclides</taxon>
    </lineage>
</organism>
<name>A0ABN8IVA8_9NEOP</name>
<keyword evidence="3" id="KW-1185">Reference proteome</keyword>
<evidence type="ECO:0000313" key="2">
    <source>
        <dbReference type="EMBL" id="CAH2066455.1"/>
    </source>
</evidence>
<feature type="non-terminal residue" evidence="2">
    <location>
        <position position="1"/>
    </location>
</feature>
<protein>
    <submittedName>
        <fullName evidence="2">Uncharacterized protein</fullName>
    </submittedName>
</protein>
<evidence type="ECO:0000256" key="1">
    <source>
        <dbReference type="SAM" id="MobiDB-lite"/>
    </source>
</evidence>
<proteinExistence type="predicted"/>
<feature type="region of interest" description="Disordered" evidence="1">
    <location>
        <begin position="82"/>
        <end position="104"/>
    </location>
</feature>
<gene>
    <name evidence="2" type="ORF">IPOD504_LOCUS13438</name>
</gene>
<feature type="compositionally biased region" description="Polar residues" evidence="1">
    <location>
        <begin position="95"/>
        <end position="104"/>
    </location>
</feature>
<dbReference type="EMBL" id="OW152816">
    <property type="protein sequence ID" value="CAH2066455.1"/>
    <property type="molecule type" value="Genomic_DNA"/>
</dbReference>
<evidence type="ECO:0000313" key="3">
    <source>
        <dbReference type="Proteomes" id="UP000837857"/>
    </source>
</evidence>
<sequence>MIREKTGFVSGQGGAGDADSLIMAHNVTPLFSGRGDLYDEERQETEFLANPFLFRLLAPLGIQPQSPHVKCKINSRIESATCDVSSPRSAKMKTHANNLESNTS</sequence>
<reference evidence="2" key="1">
    <citation type="submission" date="2022-03" db="EMBL/GenBank/DDBJ databases">
        <authorList>
            <person name="Martin H S."/>
        </authorList>
    </citation>
    <scope>NUCLEOTIDE SEQUENCE</scope>
</reference>